<dbReference type="PANTHER" id="PTHR47965:SF91">
    <property type="entry name" value="PEPTIDASE A1 DOMAIN-CONTAINING PROTEIN"/>
    <property type="match status" value="1"/>
</dbReference>
<feature type="chain" id="PRO_5004300376" description="Peptidase A1 domain-containing protein" evidence="4">
    <location>
        <begin position="21"/>
        <end position="492"/>
    </location>
</feature>
<evidence type="ECO:0000256" key="1">
    <source>
        <dbReference type="ARBA" id="ARBA00007447"/>
    </source>
</evidence>
<dbReference type="HOGENOM" id="CLU_554837_0_0_1"/>
<dbReference type="SMR" id="Q86KL6"/>
<gene>
    <name evidence="6" type="ORF">DDB_G0277581</name>
</gene>
<evidence type="ECO:0000313" key="7">
    <source>
        <dbReference type="Proteomes" id="UP000002195"/>
    </source>
</evidence>
<dbReference type="Proteomes" id="UP000002195">
    <property type="component" value="Unassembled WGS sequence"/>
</dbReference>
<dbReference type="AlphaFoldDB" id="Q86KL6"/>
<dbReference type="STRING" id="44689.Q86KL6"/>
<reference evidence="6 7" key="1">
    <citation type="journal article" date="2005" name="Nature">
        <title>The genome of the social amoeba Dictyostelium discoideum.</title>
        <authorList>
            <consortium name="The Dictyostelium discoideum Sequencing Consortium"/>
            <person name="Eichinger L."/>
            <person name="Pachebat J.A."/>
            <person name="Glockner G."/>
            <person name="Rajandream M.A."/>
            <person name="Sucgang R."/>
            <person name="Berriman M."/>
            <person name="Song J."/>
            <person name="Olsen R."/>
            <person name="Szafranski K."/>
            <person name="Xu Q."/>
            <person name="Tunggal B."/>
            <person name="Kummerfeld S."/>
            <person name="Madera M."/>
            <person name="Konfortov B.A."/>
            <person name="Rivero F."/>
            <person name="Bankier A.T."/>
            <person name="Lehmann R."/>
            <person name="Hamlin N."/>
            <person name="Davies R."/>
            <person name="Gaudet P."/>
            <person name="Fey P."/>
            <person name="Pilcher K."/>
            <person name="Chen G."/>
            <person name="Saunders D."/>
            <person name="Sodergren E."/>
            <person name="Davis P."/>
            <person name="Kerhornou A."/>
            <person name="Nie X."/>
            <person name="Hall N."/>
            <person name="Anjard C."/>
            <person name="Hemphill L."/>
            <person name="Bason N."/>
            <person name="Farbrother P."/>
            <person name="Desany B."/>
            <person name="Just E."/>
            <person name="Morio T."/>
            <person name="Rost R."/>
            <person name="Churcher C."/>
            <person name="Cooper J."/>
            <person name="Haydock S."/>
            <person name="van Driessche N."/>
            <person name="Cronin A."/>
            <person name="Goodhead I."/>
            <person name="Muzny D."/>
            <person name="Mourier T."/>
            <person name="Pain A."/>
            <person name="Lu M."/>
            <person name="Harper D."/>
            <person name="Lindsay R."/>
            <person name="Hauser H."/>
            <person name="James K."/>
            <person name="Quiles M."/>
            <person name="Madan Babu M."/>
            <person name="Saito T."/>
            <person name="Buchrieser C."/>
            <person name="Wardroper A."/>
            <person name="Felder M."/>
            <person name="Thangavelu M."/>
            <person name="Johnson D."/>
            <person name="Knights A."/>
            <person name="Loulseged H."/>
            <person name="Mungall K."/>
            <person name="Oliver K."/>
            <person name="Price C."/>
            <person name="Quail M.A."/>
            <person name="Urushihara H."/>
            <person name="Hernandez J."/>
            <person name="Rabbinowitsch E."/>
            <person name="Steffen D."/>
            <person name="Sanders M."/>
            <person name="Ma J."/>
            <person name="Kohara Y."/>
            <person name="Sharp S."/>
            <person name="Simmonds M."/>
            <person name="Spiegler S."/>
            <person name="Tivey A."/>
            <person name="Sugano S."/>
            <person name="White B."/>
            <person name="Walker D."/>
            <person name="Woodward J."/>
            <person name="Winckler T."/>
            <person name="Tanaka Y."/>
            <person name="Shaulsky G."/>
            <person name="Schleicher M."/>
            <person name="Weinstock G."/>
            <person name="Rosenthal A."/>
            <person name="Cox E.C."/>
            <person name="Chisholm R.L."/>
            <person name="Gibbs R."/>
            <person name="Loomis W.F."/>
            <person name="Platzer M."/>
            <person name="Kay R.R."/>
            <person name="Williams J."/>
            <person name="Dear P.H."/>
            <person name="Noegel A.A."/>
            <person name="Barrell B."/>
            <person name="Kuspa A."/>
        </authorList>
    </citation>
    <scope>NUCLEOTIDE SEQUENCE [LARGE SCALE GENOMIC DNA]</scope>
    <source>
        <strain evidence="6 7">AX4</strain>
    </source>
</reference>
<dbReference type="Pfam" id="PF00026">
    <property type="entry name" value="Asp"/>
    <property type="match status" value="1"/>
</dbReference>
<dbReference type="GO" id="GO:0006508">
    <property type="term" value="P:proteolysis"/>
    <property type="evidence" value="ECO:0007669"/>
    <property type="project" value="UniProtKB-KW"/>
</dbReference>
<dbReference type="RefSeq" id="XP_642564.1">
    <property type="nucleotide sequence ID" value="XM_637472.1"/>
</dbReference>
<dbReference type="InParanoid" id="Q86KL6"/>
<dbReference type="MEROPS" id="A01.A90"/>
<dbReference type="SUPFAM" id="SSF50630">
    <property type="entry name" value="Acid proteases"/>
    <property type="match status" value="1"/>
</dbReference>
<dbReference type="CDD" id="cd05471">
    <property type="entry name" value="pepsin_like"/>
    <property type="match status" value="1"/>
</dbReference>
<dbReference type="eggNOG" id="KOG1339">
    <property type="taxonomic scope" value="Eukaryota"/>
</dbReference>
<feature type="active site" evidence="2">
    <location>
        <position position="114"/>
    </location>
</feature>
<accession>Q54ZD3</accession>
<feature type="active site" evidence="2">
    <location>
        <position position="319"/>
    </location>
</feature>
<dbReference type="GeneID" id="8621126"/>
<accession>Q86KL6</accession>
<evidence type="ECO:0000256" key="2">
    <source>
        <dbReference type="PIRSR" id="PIRSR601461-1"/>
    </source>
</evidence>
<dbReference type="InterPro" id="IPR034164">
    <property type="entry name" value="Pepsin-like_dom"/>
</dbReference>
<dbReference type="PROSITE" id="PS00141">
    <property type="entry name" value="ASP_PROTEASE"/>
    <property type="match status" value="1"/>
</dbReference>
<evidence type="ECO:0000256" key="4">
    <source>
        <dbReference type="SAM" id="SignalP"/>
    </source>
</evidence>
<keyword evidence="3" id="KW-0378">Hydrolase</keyword>
<dbReference type="VEuPathDB" id="AmoebaDB:DDB_G0277581"/>
<protein>
    <recommendedName>
        <fullName evidence="5">Peptidase A1 domain-containing protein</fullName>
    </recommendedName>
</protein>
<dbReference type="FunFam" id="2.40.70.10:FF:000226">
    <property type="entry name" value="Uncharacterized protein"/>
    <property type="match status" value="1"/>
</dbReference>
<evidence type="ECO:0000313" key="6">
    <source>
        <dbReference type="EMBL" id="EAL68608.1"/>
    </source>
</evidence>
<keyword evidence="3" id="KW-0064">Aspartyl protease</keyword>
<organism evidence="6 7">
    <name type="scientific">Dictyostelium discoideum</name>
    <name type="common">Social amoeba</name>
    <dbReference type="NCBI Taxonomy" id="44689"/>
    <lineage>
        <taxon>Eukaryota</taxon>
        <taxon>Amoebozoa</taxon>
        <taxon>Evosea</taxon>
        <taxon>Eumycetozoa</taxon>
        <taxon>Dictyostelia</taxon>
        <taxon>Dictyosteliales</taxon>
        <taxon>Dictyosteliaceae</taxon>
        <taxon>Dictyostelium</taxon>
    </lineage>
</organism>
<dbReference type="FunCoup" id="Q86KL6">
    <property type="interactions" value="3"/>
</dbReference>
<comment type="similarity">
    <text evidence="1 3">Belongs to the peptidase A1 family.</text>
</comment>
<dbReference type="Gene3D" id="2.40.70.10">
    <property type="entry name" value="Acid Proteases"/>
    <property type="match status" value="2"/>
</dbReference>
<dbReference type="KEGG" id="ddi:DDB_G0277581"/>
<comment type="caution">
    <text evidence="6">The sequence shown here is derived from an EMBL/GenBank/DDBJ whole genome shotgun (WGS) entry which is preliminary data.</text>
</comment>
<dbReference type="dictyBase" id="DDB_G0277581"/>
<dbReference type="InterPro" id="IPR021109">
    <property type="entry name" value="Peptidase_aspartic_dom_sf"/>
</dbReference>
<keyword evidence="7" id="KW-1185">Reference proteome</keyword>
<feature type="signal peptide" evidence="4">
    <location>
        <begin position="1"/>
        <end position="20"/>
    </location>
</feature>
<dbReference type="PROSITE" id="PS51767">
    <property type="entry name" value="PEPTIDASE_A1"/>
    <property type="match status" value="1"/>
</dbReference>
<keyword evidence="3" id="KW-0645">Protease</keyword>
<dbReference type="PhylomeDB" id="Q86KL6"/>
<feature type="domain" description="Peptidase A1" evidence="5">
    <location>
        <begin position="96"/>
        <end position="440"/>
    </location>
</feature>
<keyword evidence="4" id="KW-0732">Signal</keyword>
<dbReference type="FunFam" id="2.40.70.10:FF:000202">
    <property type="entry name" value="Predicted protein"/>
    <property type="match status" value="1"/>
</dbReference>
<dbReference type="InterPro" id="IPR033121">
    <property type="entry name" value="PEPTIDASE_A1"/>
</dbReference>
<dbReference type="InterPro" id="IPR001969">
    <property type="entry name" value="Aspartic_peptidase_AS"/>
</dbReference>
<dbReference type="EMBL" id="AAFI02000020">
    <property type="protein sequence ID" value="EAL68608.1"/>
    <property type="molecule type" value="Genomic_DNA"/>
</dbReference>
<name>Q86KL6_DICDI</name>
<evidence type="ECO:0000259" key="5">
    <source>
        <dbReference type="PROSITE" id="PS51767"/>
    </source>
</evidence>
<dbReference type="InterPro" id="IPR001461">
    <property type="entry name" value="Aspartic_peptidase_A1"/>
</dbReference>
<dbReference type="PANTHER" id="PTHR47965">
    <property type="entry name" value="ASPARTYL PROTEASE-RELATED"/>
    <property type="match status" value="1"/>
</dbReference>
<dbReference type="GO" id="GO:0004190">
    <property type="term" value="F:aspartic-type endopeptidase activity"/>
    <property type="evidence" value="ECO:0007669"/>
    <property type="project" value="UniProtKB-KW"/>
</dbReference>
<dbReference type="OMA" id="CQTSDNS"/>
<dbReference type="PRINTS" id="PR00792">
    <property type="entry name" value="PEPSIN"/>
</dbReference>
<proteinExistence type="inferred from homology"/>
<dbReference type="PaxDb" id="44689-DDB0169316"/>
<sequence length="492" mass="55024">MKLSNILLVIFLLSINIIKGSTTELNSNNLNIDDIEHDQDGDFGIDLPLTIESRYSVEFDRNIENGMMTLKPTQPSNYKRNPLSKNIDIDMQGNFYQINVNVLIGQQKFILQVDTGSTLTAIPLKGCNSCKDNRPVYDPALSSSSQLIPCSSDKCLGSGSASPSCKLHQNAKSTCDFIILYGDGSKIKGKVFSDEITVSGVSSTIYFGANVEEVGAFEYPRADGIMGLGRTSNNKNLVPTIFDSMVRSNSSIKNIFGIYLDYHGQGYLSLGKINHHYYIGSIQYTPIQPAGPFYAIKPTSFRVDNTSFPANSMGQVIVDSGTSDLILTSRVYDHLIQYFRKHYCHIDMVCSYPSIFSSRVCFEKEEDFATFPWLHFGFEGGVRIAIPPKNYMIKTESNQQGVYGYCWGIDRGDDMTILGDVFMRGYYTIFDNIENRVGFAIGKNSKNSNVGDITDINQFDSTYYRNDGNKNNFNYLSFSFISIILIINLILL</sequence>
<evidence type="ECO:0000256" key="3">
    <source>
        <dbReference type="RuleBase" id="RU000454"/>
    </source>
</evidence>